<name>A0ACA9S4C0_9GLOM</name>
<sequence length="55" mass="6143">IENASPLGKDGKPIPIDLSRARLGVTAWLEEYNVKFVKRHDNVENVLSGLNKIQV</sequence>
<gene>
    <name evidence="1" type="ORF">RPERSI_LOCUS26189</name>
</gene>
<dbReference type="EMBL" id="CAJVQC010088608">
    <property type="protein sequence ID" value="CAG8824211.1"/>
    <property type="molecule type" value="Genomic_DNA"/>
</dbReference>
<proteinExistence type="predicted"/>
<feature type="non-terminal residue" evidence="1">
    <location>
        <position position="1"/>
    </location>
</feature>
<keyword evidence="2" id="KW-1185">Reference proteome</keyword>
<evidence type="ECO:0000313" key="1">
    <source>
        <dbReference type="EMBL" id="CAG8824211.1"/>
    </source>
</evidence>
<organism evidence="1 2">
    <name type="scientific">Racocetra persica</name>
    <dbReference type="NCBI Taxonomy" id="160502"/>
    <lineage>
        <taxon>Eukaryota</taxon>
        <taxon>Fungi</taxon>
        <taxon>Fungi incertae sedis</taxon>
        <taxon>Mucoromycota</taxon>
        <taxon>Glomeromycotina</taxon>
        <taxon>Glomeromycetes</taxon>
        <taxon>Diversisporales</taxon>
        <taxon>Gigasporaceae</taxon>
        <taxon>Racocetra</taxon>
    </lineage>
</organism>
<protein>
    <submittedName>
        <fullName evidence="1">9357_t:CDS:1</fullName>
    </submittedName>
</protein>
<dbReference type="Proteomes" id="UP000789920">
    <property type="component" value="Unassembled WGS sequence"/>
</dbReference>
<evidence type="ECO:0000313" key="2">
    <source>
        <dbReference type="Proteomes" id="UP000789920"/>
    </source>
</evidence>
<reference evidence="1" key="1">
    <citation type="submission" date="2021-06" db="EMBL/GenBank/DDBJ databases">
        <authorList>
            <person name="Kallberg Y."/>
            <person name="Tangrot J."/>
            <person name="Rosling A."/>
        </authorList>
    </citation>
    <scope>NUCLEOTIDE SEQUENCE</scope>
    <source>
        <strain evidence="1">MA461A</strain>
    </source>
</reference>
<comment type="caution">
    <text evidence="1">The sequence shown here is derived from an EMBL/GenBank/DDBJ whole genome shotgun (WGS) entry which is preliminary data.</text>
</comment>
<accession>A0ACA9S4C0</accession>